<evidence type="ECO:0000256" key="3">
    <source>
        <dbReference type="ARBA" id="ARBA00022553"/>
    </source>
</evidence>
<dbReference type="Gene3D" id="3.30.565.10">
    <property type="entry name" value="Histidine kinase-like ATPase, C-terminal domain"/>
    <property type="match status" value="1"/>
</dbReference>
<dbReference type="RefSeq" id="WP_185037080.1">
    <property type="nucleotide sequence ID" value="NZ_BOMR01000180.1"/>
</dbReference>
<evidence type="ECO:0000256" key="5">
    <source>
        <dbReference type="ARBA" id="ARBA00022741"/>
    </source>
</evidence>
<keyword evidence="6 13" id="KW-0418">Kinase</keyword>
<proteinExistence type="predicted"/>
<dbReference type="InterPro" id="IPR050482">
    <property type="entry name" value="Sensor_HK_TwoCompSys"/>
</dbReference>
<dbReference type="InterPro" id="IPR011712">
    <property type="entry name" value="Sig_transdc_His_kin_sub3_dim/P"/>
</dbReference>
<name>A0A7W7GQP6_9ACTN</name>
<feature type="compositionally biased region" description="Low complexity" evidence="9">
    <location>
        <begin position="344"/>
        <end position="389"/>
    </location>
</feature>
<dbReference type="InterPro" id="IPR003594">
    <property type="entry name" value="HATPase_dom"/>
</dbReference>
<keyword evidence="3" id="KW-0597">Phosphoprotein</keyword>
<protein>
    <recommendedName>
        <fullName evidence="2">histidine kinase</fullName>
        <ecNumber evidence="2">2.7.13.3</ecNumber>
    </recommendedName>
</protein>
<keyword evidence="10" id="KW-0472">Membrane</keyword>
<keyword evidence="7" id="KW-0067">ATP-binding</keyword>
<comment type="catalytic activity">
    <reaction evidence="1">
        <text>ATP + protein L-histidine = ADP + protein N-phospho-L-histidine.</text>
        <dbReference type="EC" id="2.7.13.3"/>
    </reaction>
</comment>
<feature type="transmembrane region" description="Helical" evidence="10">
    <location>
        <begin position="124"/>
        <end position="146"/>
    </location>
</feature>
<feature type="domain" description="Signal transduction histidine kinase subgroup 3 dimerisation and phosphoacceptor" evidence="12">
    <location>
        <begin position="178"/>
        <end position="243"/>
    </location>
</feature>
<evidence type="ECO:0000313" key="13">
    <source>
        <dbReference type="EMBL" id="MBB4736543.1"/>
    </source>
</evidence>
<evidence type="ECO:0000313" key="14">
    <source>
        <dbReference type="Proteomes" id="UP000546162"/>
    </source>
</evidence>
<dbReference type="GO" id="GO:0046983">
    <property type="term" value="F:protein dimerization activity"/>
    <property type="evidence" value="ECO:0007669"/>
    <property type="project" value="InterPro"/>
</dbReference>
<dbReference type="Gene3D" id="1.20.5.1930">
    <property type="match status" value="1"/>
</dbReference>
<evidence type="ECO:0000256" key="10">
    <source>
        <dbReference type="SAM" id="Phobius"/>
    </source>
</evidence>
<dbReference type="EMBL" id="JACHNB010000001">
    <property type="protein sequence ID" value="MBB4736543.1"/>
    <property type="molecule type" value="Genomic_DNA"/>
</dbReference>
<evidence type="ECO:0000256" key="9">
    <source>
        <dbReference type="SAM" id="MobiDB-lite"/>
    </source>
</evidence>
<evidence type="ECO:0000256" key="4">
    <source>
        <dbReference type="ARBA" id="ARBA00022679"/>
    </source>
</evidence>
<keyword evidence="5" id="KW-0547">Nucleotide-binding</keyword>
<dbReference type="GO" id="GO:0005524">
    <property type="term" value="F:ATP binding"/>
    <property type="evidence" value="ECO:0007669"/>
    <property type="project" value="UniProtKB-KW"/>
</dbReference>
<evidence type="ECO:0000259" key="12">
    <source>
        <dbReference type="Pfam" id="PF07730"/>
    </source>
</evidence>
<feature type="compositionally biased region" description="Low complexity" evidence="9">
    <location>
        <begin position="452"/>
        <end position="474"/>
    </location>
</feature>
<feature type="region of interest" description="Disordered" evidence="9">
    <location>
        <begin position="434"/>
        <end position="474"/>
    </location>
</feature>
<keyword evidence="10" id="KW-1133">Transmembrane helix</keyword>
<dbReference type="AlphaFoldDB" id="A0A7W7GQP6"/>
<dbReference type="SUPFAM" id="SSF55874">
    <property type="entry name" value="ATPase domain of HSP90 chaperone/DNA topoisomerase II/histidine kinase"/>
    <property type="match status" value="1"/>
</dbReference>
<dbReference type="Pfam" id="PF07730">
    <property type="entry name" value="HisKA_3"/>
    <property type="match status" value="1"/>
</dbReference>
<gene>
    <name evidence="13" type="ORF">BJY16_000002</name>
</gene>
<dbReference type="Proteomes" id="UP000546162">
    <property type="component" value="Unassembled WGS sequence"/>
</dbReference>
<dbReference type="GO" id="GO:0000155">
    <property type="term" value="F:phosphorelay sensor kinase activity"/>
    <property type="evidence" value="ECO:0007669"/>
    <property type="project" value="InterPro"/>
</dbReference>
<dbReference type="PANTHER" id="PTHR24421:SF10">
    <property type="entry name" value="NITRATE_NITRITE SENSOR PROTEIN NARQ"/>
    <property type="match status" value="1"/>
</dbReference>
<feature type="domain" description="Histidine kinase/HSP90-like ATPase" evidence="11">
    <location>
        <begin position="296"/>
        <end position="432"/>
    </location>
</feature>
<evidence type="ECO:0000256" key="8">
    <source>
        <dbReference type="ARBA" id="ARBA00023012"/>
    </source>
</evidence>
<feature type="region of interest" description="Disordered" evidence="9">
    <location>
        <begin position="338"/>
        <end position="404"/>
    </location>
</feature>
<evidence type="ECO:0000259" key="11">
    <source>
        <dbReference type="Pfam" id="PF02518"/>
    </source>
</evidence>
<reference evidence="13 14" key="1">
    <citation type="submission" date="2020-08" db="EMBL/GenBank/DDBJ databases">
        <title>Sequencing the genomes of 1000 actinobacteria strains.</title>
        <authorList>
            <person name="Klenk H.-P."/>
        </authorList>
    </citation>
    <scope>NUCLEOTIDE SEQUENCE [LARGE SCALE GENOMIC DNA]</scope>
    <source>
        <strain evidence="13 14">DSM 45809</strain>
    </source>
</reference>
<feature type="region of interest" description="Disordered" evidence="9">
    <location>
        <begin position="157"/>
        <end position="177"/>
    </location>
</feature>
<sequence>MAKFLDARDTLTRSALLDLSGLAYLLVINHTDHPPTPLQWALAVPAFASALLLHRRQPINLLVQTTLFAIALATLDDSTINQVGTAWAVGELALWAPRTRYLVAGVCLVASVYLIFDLPSSPSLIMQAVIGLAISLGLPVLLGLVVRTTRELGEQAERRAAEEQRRRESEHRAARADERSAIARELHDVVAHHVASMVLRVGVAQHVLPDLDPRTAEVFDDVHRTGTAALADLRRLVAVLRDPDSGRGDASLTAIDPSALPAALAGAVETARLAGVVVEAEIDPRVVELDAVRGLALLRLTQEGLTNVAKHAGPAARASLRVVMDGADLHWSVVDDGGRGVGESGSPLSAASSAPAGSFSPDSYPVSSSPGPSSSSSSSSAFSSPGSSSARADRMPGGGHGLTGMRERVEVLGGSLTAGPSGTGWQVATVLPADSPTATAGSSGPPLSASIGPAASFTTGPAPAAGPAPAEEID</sequence>
<feature type="transmembrane region" description="Helical" evidence="10">
    <location>
        <begin position="101"/>
        <end position="118"/>
    </location>
</feature>
<comment type="caution">
    <text evidence="13">The sequence shown here is derived from an EMBL/GenBank/DDBJ whole genome shotgun (WGS) entry which is preliminary data.</text>
</comment>
<evidence type="ECO:0000256" key="1">
    <source>
        <dbReference type="ARBA" id="ARBA00000085"/>
    </source>
</evidence>
<evidence type="ECO:0000256" key="7">
    <source>
        <dbReference type="ARBA" id="ARBA00022840"/>
    </source>
</evidence>
<keyword evidence="4" id="KW-0808">Transferase</keyword>
<dbReference type="EC" id="2.7.13.3" evidence="2"/>
<keyword evidence="8" id="KW-0902">Two-component regulatory system</keyword>
<dbReference type="InterPro" id="IPR036890">
    <property type="entry name" value="HATPase_C_sf"/>
</dbReference>
<keyword evidence="10" id="KW-0812">Transmembrane</keyword>
<evidence type="ECO:0000256" key="6">
    <source>
        <dbReference type="ARBA" id="ARBA00022777"/>
    </source>
</evidence>
<dbReference type="GO" id="GO:0016020">
    <property type="term" value="C:membrane"/>
    <property type="evidence" value="ECO:0007669"/>
    <property type="project" value="InterPro"/>
</dbReference>
<dbReference type="CDD" id="cd16917">
    <property type="entry name" value="HATPase_UhpB-NarQ-NarX-like"/>
    <property type="match status" value="1"/>
</dbReference>
<accession>A0A7W7GQP6</accession>
<dbReference type="PANTHER" id="PTHR24421">
    <property type="entry name" value="NITRATE/NITRITE SENSOR PROTEIN NARX-RELATED"/>
    <property type="match status" value="1"/>
</dbReference>
<dbReference type="Pfam" id="PF02518">
    <property type="entry name" value="HATPase_c"/>
    <property type="match status" value="1"/>
</dbReference>
<keyword evidence="14" id="KW-1185">Reference proteome</keyword>
<organism evidence="13 14">
    <name type="scientific">Actinoplanes octamycinicus</name>
    <dbReference type="NCBI Taxonomy" id="135948"/>
    <lineage>
        <taxon>Bacteria</taxon>
        <taxon>Bacillati</taxon>
        <taxon>Actinomycetota</taxon>
        <taxon>Actinomycetes</taxon>
        <taxon>Micromonosporales</taxon>
        <taxon>Micromonosporaceae</taxon>
        <taxon>Actinoplanes</taxon>
    </lineage>
</organism>
<evidence type="ECO:0000256" key="2">
    <source>
        <dbReference type="ARBA" id="ARBA00012438"/>
    </source>
</evidence>